<proteinExistence type="predicted"/>
<dbReference type="InterPro" id="IPR009004">
    <property type="entry name" value="Transposase_Mu_C"/>
</dbReference>
<evidence type="ECO:0000313" key="2">
    <source>
        <dbReference type="EMBL" id="HGG99801.1"/>
    </source>
</evidence>
<dbReference type="SUPFAM" id="SSF50610">
    <property type="entry name" value="mu transposase, C-terminal domain"/>
    <property type="match status" value="1"/>
</dbReference>
<reference evidence="2" key="1">
    <citation type="journal article" date="2020" name="mSystems">
        <title>Genome- and Community-Level Interaction Insights into Carbon Utilization and Element Cycling Functions of Hydrothermarchaeota in Hydrothermal Sediment.</title>
        <authorList>
            <person name="Zhou Z."/>
            <person name="Liu Y."/>
            <person name="Xu W."/>
            <person name="Pan J."/>
            <person name="Luo Z.H."/>
            <person name="Li M."/>
        </authorList>
    </citation>
    <scope>NUCLEOTIDE SEQUENCE [LARGE SCALE GENOMIC DNA]</scope>
    <source>
        <strain evidence="2">SpSt-788</strain>
    </source>
</reference>
<dbReference type="Gene3D" id="3.30.420.10">
    <property type="entry name" value="Ribonuclease H-like superfamily/Ribonuclease H"/>
    <property type="match status" value="1"/>
</dbReference>
<sequence>MKDKPTITPPPLEGFFTSFTSGGGVHLFDKGGHQAGHQNNEVDTIKTVKGGHHKEDIFLARQEVQNLLGINKTSVLKAIKKGRFKVIETYGNGGRQYRIALSSLPAQAQIKWVQENINEAVNLPEQFVEKLSAQAQWEIVRQKTPKEEAGMQTILNVTKKQKDIELIQRAMNPPQGVKKSHWIAKCAESAGITVQALYKKIFIYKNKGITGLVNSGSKAVLKKWSQPALSFMQGVYLKMLKEGGSGVKKKAYDAVIAEAEKRGWSVGSKSSAYEYLDKLNPLLERYAKGGIRALDNVFYIVRQYDDLAPFECIVGDQHRFDFFVQDEETGKVFRPEGYFWIDLRTRNVYGMAVTDRYNSYLMGLALRMGLKKFGKFKVAYTDNGKPEVSKYFNNIVQELNTYGMKEQDISELYKTQDGYAIESGDGEVVNVVPTKEAWHRYARPYNAKAKLIERFFRTIEDILVEIGTPGLIKDLRSTSEEKALSDSRLKKLLEEGSLLTYEEFLLKLFKAVEIYSERKHYALKQSPYQELIRTVKEEGFVPSMIIEHEIDFILMARTTRSVNRGRILLDGILYEGESLENGLWDIADKTKIEVRYDLYDRESIYAIRPDGKIVQLVQVPISSMKNPELTSELIKKKRKMIAQIREEWKRLTQPVPGVIEYSARTKAILKHKGKKQSKPEEQILDRESFEKEVKRRVEMTKSINSFESMQKRQLIKPSIFASEREKYKYLVDCEMEGVELSEQEKLYMRKYEAKMEDGERMWWENYRRLYKYERRIQSC</sequence>
<dbReference type="InterPro" id="IPR012337">
    <property type="entry name" value="RNaseH-like_sf"/>
</dbReference>
<dbReference type="GO" id="GO:0003676">
    <property type="term" value="F:nucleic acid binding"/>
    <property type="evidence" value="ECO:0007669"/>
    <property type="project" value="InterPro"/>
</dbReference>
<dbReference type="EMBL" id="DTHO01000055">
    <property type="protein sequence ID" value="HGG99801.1"/>
    <property type="molecule type" value="Genomic_DNA"/>
</dbReference>
<dbReference type="InterPro" id="IPR015378">
    <property type="entry name" value="Transposase-like_Mu_C"/>
</dbReference>
<gene>
    <name evidence="2" type="ORF">ENV75_05070</name>
</gene>
<feature type="domain" description="Transposase-like Mu C-terminal" evidence="1">
    <location>
        <begin position="551"/>
        <end position="613"/>
    </location>
</feature>
<dbReference type="Pfam" id="PF09299">
    <property type="entry name" value="Mu-transpos_C"/>
    <property type="match status" value="1"/>
</dbReference>
<organism evidence="2">
    <name type="scientific">Thermodesulfovibrio aggregans</name>
    <dbReference type="NCBI Taxonomy" id="86166"/>
    <lineage>
        <taxon>Bacteria</taxon>
        <taxon>Pseudomonadati</taxon>
        <taxon>Nitrospirota</taxon>
        <taxon>Thermodesulfovibrionia</taxon>
        <taxon>Thermodesulfovibrionales</taxon>
        <taxon>Thermodesulfovibrionaceae</taxon>
        <taxon>Thermodesulfovibrio</taxon>
    </lineage>
</organism>
<dbReference type="SUPFAM" id="SSF53098">
    <property type="entry name" value="Ribonuclease H-like"/>
    <property type="match status" value="1"/>
</dbReference>
<protein>
    <recommendedName>
        <fullName evidence="1">Transposase-like Mu C-terminal domain-containing protein</fullName>
    </recommendedName>
</protein>
<dbReference type="InterPro" id="IPR036397">
    <property type="entry name" value="RNaseH_sf"/>
</dbReference>
<name>A0A7C4AJR9_9BACT</name>
<dbReference type="AlphaFoldDB" id="A0A7C4AJR9"/>
<evidence type="ECO:0000259" key="1">
    <source>
        <dbReference type="Pfam" id="PF09299"/>
    </source>
</evidence>
<comment type="caution">
    <text evidence="2">The sequence shown here is derived from an EMBL/GenBank/DDBJ whole genome shotgun (WGS) entry which is preliminary data.</text>
</comment>
<accession>A0A7C4AJR9</accession>